<evidence type="ECO:0000313" key="1">
    <source>
        <dbReference type="EMBL" id="HEN14244.1"/>
    </source>
</evidence>
<name>A0A7C2JWI3_9PLAN</name>
<proteinExistence type="predicted"/>
<gene>
    <name evidence="1" type="ORF">ENQ76_02080</name>
</gene>
<reference evidence="1" key="1">
    <citation type="journal article" date="2020" name="mSystems">
        <title>Genome- and Community-Level Interaction Insights into Carbon Utilization and Element Cycling Functions of Hydrothermarchaeota in Hydrothermal Sediment.</title>
        <authorList>
            <person name="Zhou Z."/>
            <person name="Liu Y."/>
            <person name="Xu W."/>
            <person name="Pan J."/>
            <person name="Luo Z.H."/>
            <person name="Li M."/>
        </authorList>
    </citation>
    <scope>NUCLEOTIDE SEQUENCE [LARGE SCALE GENOMIC DNA]</scope>
    <source>
        <strain evidence="1">SpSt-339</strain>
    </source>
</reference>
<dbReference type="EMBL" id="DSOK01000066">
    <property type="protein sequence ID" value="HEN14244.1"/>
    <property type="molecule type" value="Genomic_DNA"/>
</dbReference>
<comment type="caution">
    <text evidence="1">The sequence shown here is derived from an EMBL/GenBank/DDBJ whole genome shotgun (WGS) entry which is preliminary data.</text>
</comment>
<accession>A0A7C2JWI3</accession>
<sequence length="63" mass="7470">MQTIKYVYWQEEDAWLGYLQDYPDYWTQGETFDDLIEHLKDLFHDLEGGHIPGARKVGELVVP</sequence>
<organism evidence="1">
    <name type="scientific">Schlesneria paludicola</name>
    <dbReference type="NCBI Taxonomy" id="360056"/>
    <lineage>
        <taxon>Bacteria</taxon>
        <taxon>Pseudomonadati</taxon>
        <taxon>Planctomycetota</taxon>
        <taxon>Planctomycetia</taxon>
        <taxon>Planctomycetales</taxon>
        <taxon>Planctomycetaceae</taxon>
        <taxon>Schlesneria</taxon>
    </lineage>
</organism>
<dbReference type="InterPro" id="IPR035069">
    <property type="entry name" value="TTHA1013/TTHA0281-like"/>
</dbReference>
<dbReference type="AlphaFoldDB" id="A0A7C2JWI3"/>
<protein>
    <submittedName>
        <fullName evidence="1">Type II toxin-antitoxin system HicB family antitoxin</fullName>
    </submittedName>
</protein>
<dbReference type="SUPFAM" id="SSF143100">
    <property type="entry name" value="TTHA1013/TTHA0281-like"/>
    <property type="match status" value="1"/>
</dbReference>